<dbReference type="Pfam" id="PF01408">
    <property type="entry name" value="GFO_IDH_MocA"/>
    <property type="match status" value="1"/>
</dbReference>
<dbReference type="PANTHER" id="PTHR43249:SF1">
    <property type="entry name" value="D-GLUCOSIDE 3-DEHYDROGENASE"/>
    <property type="match status" value="1"/>
</dbReference>
<dbReference type="Pfam" id="PF22725">
    <property type="entry name" value="GFO_IDH_MocA_C3"/>
    <property type="match status" value="1"/>
</dbReference>
<dbReference type="EMBL" id="JBHUHZ010000001">
    <property type="protein sequence ID" value="MFD2162841.1"/>
    <property type="molecule type" value="Genomic_DNA"/>
</dbReference>
<dbReference type="Gene3D" id="3.40.50.720">
    <property type="entry name" value="NAD(P)-binding Rossmann-like Domain"/>
    <property type="match status" value="1"/>
</dbReference>
<dbReference type="PANTHER" id="PTHR43249">
    <property type="entry name" value="UDP-N-ACETYL-2-AMINO-2-DEOXY-D-GLUCURONATE OXIDASE"/>
    <property type="match status" value="1"/>
</dbReference>
<dbReference type="RefSeq" id="WP_255902820.1">
    <property type="nucleotide sequence ID" value="NZ_JAFMZO010000003.1"/>
</dbReference>
<dbReference type="Proteomes" id="UP001597387">
    <property type="component" value="Unassembled WGS sequence"/>
</dbReference>
<keyword evidence="4" id="KW-1185">Reference proteome</keyword>
<dbReference type="InterPro" id="IPR000683">
    <property type="entry name" value="Gfo/Idh/MocA-like_OxRdtase_N"/>
</dbReference>
<evidence type="ECO:0000259" key="2">
    <source>
        <dbReference type="Pfam" id="PF22725"/>
    </source>
</evidence>
<dbReference type="InterPro" id="IPR055170">
    <property type="entry name" value="GFO_IDH_MocA-like_dom"/>
</dbReference>
<name>A0ABW4ZMQ3_9SPHI</name>
<gene>
    <name evidence="3" type="ORF">ACFSJU_10600</name>
</gene>
<dbReference type="SUPFAM" id="SSF51735">
    <property type="entry name" value="NAD(P)-binding Rossmann-fold domains"/>
    <property type="match status" value="1"/>
</dbReference>
<proteinExistence type="predicted"/>
<feature type="domain" description="GFO/IDH/MocA-like oxidoreductase" evidence="2">
    <location>
        <begin position="131"/>
        <end position="255"/>
    </location>
</feature>
<feature type="domain" description="Gfo/Idh/MocA-like oxidoreductase N-terminal" evidence="1">
    <location>
        <begin position="3"/>
        <end position="123"/>
    </location>
</feature>
<protein>
    <submittedName>
        <fullName evidence="3">Gfo/Idh/MocA family protein</fullName>
    </submittedName>
</protein>
<dbReference type="Gene3D" id="3.30.360.10">
    <property type="entry name" value="Dihydrodipicolinate Reductase, domain 2"/>
    <property type="match status" value="1"/>
</dbReference>
<dbReference type="SUPFAM" id="SSF55347">
    <property type="entry name" value="Glyceraldehyde-3-phosphate dehydrogenase-like, C-terminal domain"/>
    <property type="match status" value="1"/>
</dbReference>
<evidence type="ECO:0000259" key="1">
    <source>
        <dbReference type="Pfam" id="PF01408"/>
    </source>
</evidence>
<comment type="caution">
    <text evidence="3">The sequence shown here is derived from an EMBL/GenBank/DDBJ whole genome shotgun (WGS) entry which is preliminary data.</text>
</comment>
<dbReference type="InterPro" id="IPR036291">
    <property type="entry name" value="NAD(P)-bd_dom_sf"/>
</dbReference>
<evidence type="ECO:0000313" key="4">
    <source>
        <dbReference type="Proteomes" id="UP001597387"/>
    </source>
</evidence>
<evidence type="ECO:0000313" key="3">
    <source>
        <dbReference type="EMBL" id="MFD2162841.1"/>
    </source>
</evidence>
<organism evidence="3 4">
    <name type="scientific">Paradesertivirga mongoliensis</name>
    <dbReference type="NCBI Taxonomy" id="2100740"/>
    <lineage>
        <taxon>Bacteria</taxon>
        <taxon>Pseudomonadati</taxon>
        <taxon>Bacteroidota</taxon>
        <taxon>Sphingobacteriia</taxon>
        <taxon>Sphingobacteriales</taxon>
        <taxon>Sphingobacteriaceae</taxon>
        <taxon>Paradesertivirga</taxon>
    </lineage>
</organism>
<sequence>MSIKWGIIGCGDVTEIKSGPAFNKVEGSKLQAVMRRDTAKAEDYAKRHNVPKFYSDAIELIEDPEVGAIYVATPPASHEQYTIAALKAGKPVYVEKPMAMSEEGCLRMIEASQKYSTKLTVAHYRRALPMFNKVKELIKEIGDIRFVSIQFLQPSKTELVASTEVNWRTNPEISGGGLFHDMAPHHIDLMLYFFGDPVKISGYSANQAKLSGADDIVSGELVFANDVICKALWCFNVSNEESKDLCEIVGAKGKVCFPFHGNFCQIITNGKTGTFNFIHPQHIQQPMIEQIIRYFNNDTDINPCDAGEGAKVARIMDIFTARRTAK</sequence>
<accession>A0ABW4ZMQ3</accession>
<reference evidence="4" key="1">
    <citation type="journal article" date="2019" name="Int. J. Syst. Evol. Microbiol.">
        <title>The Global Catalogue of Microorganisms (GCM) 10K type strain sequencing project: providing services to taxonomists for standard genome sequencing and annotation.</title>
        <authorList>
            <consortium name="The Broad Institute Genomics Platform"/>
            <consortium name="The Broad Institute Genome Sequencing Center for Infectious Disease"/>
            <person name="Wu L."/>
            <person name="Ma J."/>
        </authorList>
    </citation>
    <scope>NUCLEOTIDE SEQUENCE [LARGE SCALE GENOMIC DNA]</scope>
    <source>
        <strain evidence="4">KCTC 42217</strain>
    </source>
</reference>
<dbReference type="InterPro" id="IPR052515">
    <property type="entry name" value="Gfo/Idh/MocA_Oxidoreductase"/>
</dbReference>